<sequence>MTGLDTTVPHSARRYNYWLGGKDNFEADRHSGDAIAERWPDIITAARENRLFLRRSVRYAVRHVGVRQFLDIGTGLPTADNTHQVAQAIDPFCRILYVDNDPLVLTHARALLTSTPEGGCAYLEGDVRVPEKILEDPALQETLDLSQPVVLMLVAVMHFVSDADDPYRVVATLLDALPSGSLLVLSHASYDLIPAEQAARLIEEDYPGKEGFHSRTRAEVSAFFEGLRLLGQPGPAGGGSRRPGLISEWRRGPEDGQVPPRSAVSTWGGVGRKP</sequence>
<dbReference type="Pfam" id="PF04672">
    <property type="entry name" value="Methyltransf_19"/>
    <property type="match status" value="1"/>
</dbReference>
<keyword evidence="2" id="KW-0489">Methyltransferase</keyword>
<keyword evidence="2" id="KW-0808">Transferase</keyword>
<comment type="caution">
    <text evidence="2">The sequence shown here is derived from an EMBL/GenBank/DDBJ whole genome shotgun (WGS) entry which is preliminary data.</text>
</comment>
<evidence type="ECO:0000256" key="1">
    <source>
        <dbReference type="SAM" id="MobiDB-lite"/>
    </source>
</evidence>
<dbReference type="GO" id="GO:0008168">
    <property type="term" value="F:methyltransferase activity"/>
    <property type="evidence" value="ECO:0007669"/>
    <property type="project" value="UniProtKB-KW"/>
</dbReference>
<dbReference type="InterPro" id="IPR029063">
    <property type="entry name" value="SAM-dependent_MTases_sf"/>
</dbReference>
<reference evidence="2 3" key="1">
    <citation type="submission" date="2024-10" db="EMBL/GenBank/DDBJ databases">
        <title>The Natural Products Discovery Center: Release of the First 8490 Sequenced Strains for Exploring Actinobacteria Biosynthetic Diversity.</title>
        <authorList>
            <person name="Kalkreuter E."/>
            <person name="Kautsar S.A."/>
            <person name="Yang D."/>
            <person name="Bader C.D."/>
            <person name="Teijaro C.N."/>
            <person name="Fluegel L."/>
            <person name="Davis C.M."/>
            <person name="Simpson J.R."/>
            <person name="Lauterbach L."/>
            <person name="Steele A.D."/>
            <person name="Gui C."/>
            <person name="Meng S."/>
            <person name="Li G."/>
            <person name="Viehrig K."/>
            <person name="Ye F."/>
            <person name="Su P."/>
            <person name="Kiefer A.F."/>
            <person name="Nichols A."/>
            <person name="Cepeda A.J."/>
            <person name="Yan W."/>
            <person name="Fan B."/>
            <person name="Jiang Y."/>
            <person name="Adhikari A."/>
            <person name="Zheng C.-J."/>
            <person name="Schuster L."/>
            <person name="Cowan T.M."/>
            <person name="Smanski M.J."/>
            <person name="Chevrette M.G."/>
            <person name="De Carvalho L.P.S."/>
            <person name="Shen B."/>
        </authorList>
    </citation>
    <scope>NUCLEOTIDE SEQUENCE [LARGE SCALE GENOMIC DNA]</scope>
    <source>
        <strain evidence="2 3">NPDC000087</strain>
    </source>
</reference>
<dbReference type="SUPFAM" id="SSF53335">
    <property type="entry name" value="S-adenosyl-L-methionine-dependent methyltransferases"/>
    <property type="match status" value="1"/>
</dbReference>
<dbReference type="RefSeq" id="WP_387697461.1">
    <property type="nucleotide sequence ID" value="NZ_JBIAZU010000005.1"/>
</dbReference>
<organism evidence="2 3">
    <name type="scientific">Paractinoplanes globisporus</name>
    <dbReference type="NCBI Taxonomy" id="113565"/>
    <lineage>
        <taxon>Bacteria</taxon>
        <taxon>Bacillati</taxon>
        <taxon>Actinomycetota</taxon>
        <taxon>Actinomycetes</taxon>
        <taxon>Micromonosporales</taxon>
        <taxon>Micromonosporaceae</taxon>
        <taxon>Paractinoplanes</taxon>
    </lineage>
</organism>
<gene>
    <name evidence="2" type="ORF">ACFY35_26630</name>
</gene>
<proteinExistence type="predicted"/>
<name>A0ABW6WJF8_9ACTN</name>
<protein>
    <submittedName>
        <fullName evidence="2">SAM-dependent methyltransferase</fullName>
        <ecNumber evidence="2">2.1.1.-</ecNumber>
    </submittedName>
</protein>
<dbReference type="GO" id="GO:0032259">
    <property type="term" value="P:methylation"/>
    <property type="evidence" value="ECO:0007669"/>
    <property type="project" value="UniProtKB-KW"/>
</dbReference>
<evidence type="ECO:0000313" key="2">
    <source>
        <dbReference type="EMBL" id="MFF5293031.1"/>
    </source>
</evidence>
<dbReference type="PIRSF" id="PIRSF017393">
    <property type="entry name" value="MTase_SAV2177"/>
    <property type="match status" value="1"/>
</dbReference>
<evidence type="ECO:0000313" key="3">
    <source>
        <dbReference type="Proteomes" id="UP001602245"/>
    </source>
</evidence>
<dbReference type="EC" id="2.1.1.-" evidence="2"/>
<accession>A0ABW6WJF8</accession>
<feature type="region of interest" description="Disordered" evidence="1">
    <location>
        <begin position="231"/>
        <end position="274"/>
    </location>
</feature>
<dbReference type="InterPro" id="IPR006764">
    <property type="entry name" value="SAM_dep_MeTrfase_SAV2177_type"/>
</dbReference>
<keyword evidence="3" id="KW-1185">Reference proteome</keyword>
<dbReference type="EMBL" id="JBIAZU010000005">
    <property type="protein sequence ID" value="MFF5293031.1"/>
    <property type="molecule type" value="Genomic_DNA"/>
</dbReference>
<dbReference type="Proteomes" id="UP001602245">
    <property type="component" value="Unassembled WGS sequence"/>
</dbReference>
<dbReference type="Gene3D" id="3.40.50.150">
    <property type="entry name" value="Vaccinia Virus protein VP39"/>
    <property type="match status" value="1"/>
</dbReference>